<dbReference type="InterPro" id="IPR036770">
    <property type="entry name" value="Ankyrin_rpt-contain_sf"/>
</dbReference>
<comment type="caution">
    <text evidence="3">The sequence shown here is derived from an EMBL/GenBank/DDBJ whole genome shotgun (WGS) entry which is preliminary data.</text>
</comment>
<protein>
    <submittedName>
        <fullName evidence="3">Uncharacterized protein</fullName>
    </submittedName>
</protein>
<dbReference type="Pfam" id="PF00023">
    <property type="entry name" value="Ank"/>
    <property type="match status" value="1"/>
</dbReference>
<evidence type="ECO:0000313" key="4">
    <source>
        <dbReference type="Proteomes" id="UP000193560"/>
    </source>
</evidence>
<evidence type="ECO:0000313" key="3">
    <source>
        <dbReference type="EMBL" id="ORZ18027.1"/>
    </source>
</evidence>
<dbReference type="InterPro" id="IPR002110">
    <property type="entry name" value="Ankyrin_rpt"/>
</dbReference>
<proteinExistence type="predicted"/>
<dbReference type="EMBL" id="MCGE01000009">
    <property type="protein sequence ID" value="ORZ18027.1"/>
    <property type="molecule type" value="Genomic_DNA"/>
</dbReference>
<feature type="region of interest" description="Disordered" evidence="2">
    <location>
        <begin position="246"/>
        <end position="293"/>
    </location>
</feature>
<keyword evidence="4" id="KW-1185">Reference proteome</keyword>
<accession>A0A1X2IKI7</accession>
<dbReference type="SUPFAM" id="SSF48403">
    <property type="entry name" value="Ankyrin repeat"/>
    <property type="match status" value="1"/>
</dbReference>
<dbReference type="Gene3D" id="1.25.40.20">
    <property type="entry name" value="Ankyrin repeat-containing domain"/>
    <property type="match status" value="1"/>
</dbReference>
<dbReference type="STRING" id="90262.A0A1X2IKI7"/>
<dbReference type="PROSITE" id="PS50088">
    <property type="entry name" value="ANK_REPEAT"/>
    <property type="match status" value="1"/>
</dbReference>
<feature type="region of interest" description="Disordered" evidence="2">
    <location>
        <begin position="525"/>
        <end position="546"/>
    </location>
</feature>
<evidence type="ECO:0000256" key="2">
    <source>
        <dbReference type="SAM" id="MobiDB-lite"/>
    </source>
</evidence>
<dbReference type="OrthoDB" id="428895at2759"/>
<evidence type="ECO:0000256" key="1">
    <source>
        <dbReference type="PROSITE-ProRule" id="PRU00023"/>
    </source>
</evidence>
<organism evidence="3 4">
    <name type="scientific">Absidia repens</name>
    <dbReference type="NCBI Taxonomy" id="90262"/>
    <lineage>
        <taxon>Eukaryota</taxon>
        <taxon>Fungi</taxon>
        <taxon>Fungi incertae sedis</taxon>
        <taxon>Mucoromycota</taxon>
        <taxon>Mucoromycotina</taxon>
        <taxon>Mucoromycetes</taxon>
        <taxon>Mucorales</taxon>
        <taxon>Cunninghamellaceae</taxon>
        <taxon>Absidia</taxon>
    </lineage>
</organism>
<dbReference type="AlphaFoldDB" id="A0A1X2IKI7"/>
<sequence>MATLTLLPDTGHQQQQQQQYGHHHAKKKCTSATCCSPSRIWKSIQQLIGENNKQDLIKLCQDPNKAVHVLRVLLTSRLTNDASLYPASNKHRVIQLVADGSTPGMSPLQFRATVNATFGKTATDLNALQLALFHRNEGIACYLLQLIRQHASDKDMGLFVNHLWGKRNGSLHLACFLGMPRVVQLLLEMGVSPDAVNGKLKTPLDCCSPGSMGGGGDGACQQQQPSILDCRTLIEQALLIKHGKKLSVDSSSPSPSTGVGFIAPAPEQKPGDDTATTDAAHSTGDTSKDECVENSKGESMDMVQADHDLGVAVSPTVLNGVDKSCFGMVSSWTPTQDVALVSPPSPMPECQSSVGDDNYDPSMNHQDETWSPPLLFMDNPFASDPFASDQDTDDSTCFAGDDGPKPAVMPLSHGTLSIHHPAGDSGGGDSIPSMAMTDIGSGHDGDSPEGVGSSMCFTLINSGEYDDAMGPASALDGGTHIGHSPLLFGMNDDPDPKHHETHHEQKAALVDTCHGNRIQTLDQGKMEHEADTSWSHPNDSGETGVRHNWSPPFSFVKQFKANLKSNDWKALRHETTLIDWKNHDYDLNDLFNHMMDQSDDDPNIQRMLYDCSCFAYTDKIIHPIQQMQFP</sequence>
<name>A0A1X2IKI7_9FUNG</name>
<feature type="compositionally biased region" description="Polar residues" evidence="2">
    <location>
        <begin position="532"/>
        <end position="541"/>
    </location>
</feature>
<gene>
    <name evidence="3" type="ORF">BCR42DRAFT_244291</name>
</gene>
<reference evidence="3 4" key="1">
    <citation type="submission" date="2016-07" db="EMBL/GenBank/DDBJ databases">
        <title>Pervasive Adenine N6-methylation of Active Genes in Fungi.</title>
        <authorList>
            <consortium name="DOE Joint Genome Institute"/>
            <person name="Mondo S.J."/>
            <person name="Dannebaum R.O."/>
            <person name="Kuo R.C."/>
            <person name="Labutti K."/>
            <person name="Haridas S."/>
            <person name="Kuo A."/>
            <person name="Salamov A."/>
            <person name="Ahrendt S.R."/>
            <person name="Lipzen A."/>
            <person name="Sullivan W."/>
            <person name="Andreopoulos W.B."/>
            <person name="Clum A."/>
            <person name="Lindquist E."/>
            <person name="Daum C."/>
            <person name="Ramamoorthy G.K."/>
            <person name="Gryganskyi A."/>
            <person name="Culley D."/>
            <person name="Magnuson J.K."/>
            <person name="James T.Y."/>
            <person name="O'Malley M.A."/>
            <person name="Stajich J.E."/>
            <person name="Spatafora J.W."/>
            <person name="Visel A."/>
            <person name="Grigoriev I.V."/>
        </authorList>
    </citation>
    <scope>NUCLEOTIDE SEQUENCE [LARGE SCALE GENOMIC DNA]</scope>
    <source>
        <strain evidence="3 4">NRRL 1336</strain>
    </source>
</reference>
<feature type="region of interest" description="Disordered" evidence="2">
    <location>
        <begin position="416"/>
        <end position="449"/>
    </location>
</feature>
<keyword evidence="1" id="KW-0040">ANK repeat</keyword>
<feature type="repeat" description="ANK" evidence="1">
    <location>
        <begin position="166"/>
        <end position="198"/>
    </location>
</feature>
<dbReference type="Proteomes" id="UP000193560">
    <property type="component" value="Unassembled WGS sequence"/>
</dbReference>